<accession>A0A7V8NUP0</accession>
<comment type="caution">
    <text evidence="2">The sequence shown here is derived from an EMBL/GenBank/DDBJ whole genome shotgun (WGS) entry which is preliminary data.</text>
</comment>
<evidence type="ECO:0000259" key="1">
    <source>
        <dbReference type="Pfam" id="PF13471"/>
    </source>
</evidence>
<feature type="domain" description="Microcin J25-processing protein McjB C-terminal" evidence="1">
    <location>
        <begin position="25"/>
        <end position="136"/>
    </location>
</feature>
<dbReference type="Pfam" id="PF13471">
    <property type="entry name" value="Transglut_core3"/>
    <property type="match status" value="1"/>
</dbReference>
<evidence type="ECO:0000313" key="2">
    <source>
        <dbReference type="EMBL" id="MBA0087776.1"/>
    </source>
</evidence>
<gene>
    <name evidence="2" type="ORF">HRJ53_22550</name>
</gene>
<dbReference type="EMBL" id="JACDQQ010002176">
    <property type="protein sequence ID" value="MBA0087776.1"/>
    <property type="molecule type" value="Genomic_DNA"/>
</dbReference>
<dbReference type="Proteomes" id="UP000567293">
    <property type="component" value="Unassembled WGS sequence"/>
</dbReference>
<dbReference type="AlphaFoldDB" id="A0A7V8NUP0"/>
<protein>
    <submittedName>
        <fullName evidence="2">Lasso peptide biosynthesis B2 protein</fullName>
    </submittedName>
</protein>
<name>A0A7V8NUP0_9BACT</name>
<dbReference type="InterPro" id="IPR032708">
    <property type="entry name" value="McjB_C"/>
</dbReference>
<organism evidence="2 3">
    <name type="scientific">Candidatus Acidiferrum panamense</name>
    <dbReference type="NCBI Taxonomy" id="2741543"/>
    <lineage>
        <taxon>Bacteria</taxon>
        <taxon>Pseudomonadati</taxon>
        <taxon>Acidobacteriota</taxon>
        <taxon>Terriglobia</taxon>
        <taxon>Candidatus Acidiferrales</taxon>
        <taxon>Candidatus Acidiferrum</taxon>
    </lineage>
</organism>
<proteinExistence type="predicted"/>
<reference evidence="2" key="1">
    <citation type="submission" date="2020-06" db="EMBL/GenBank/DDBJ databases">
        <title>Legume-microbial interactions unlock mineral nutrients during tropical forest succession.</title>
        <authorList>
            <person name="Epihov D.Z."/>
        </authorList>
    </citation>
    <scope>NUCLEOTIDE SEQUENCE [LARGE SCALE GENOMIC DNA]</scope>
    <source>
        <strain evidence="2">Pan2503</strain>
    </source>
</reference>
<sequence length="154" mass="17402">MRRFSALGRPAQALFLRALVTLPLVSLSLRLRGFHPTRTTLKRRLAHSLAQEDSESVDKQAALAARMVHAADRHGLVHPSCLAKSLTLWWLLGRQGITSRLRIGIRKENGELQAHAWVERKGTALDEPEELDRHYAAFDRELARLPEEERSAGE</sequence>
<dbReference type="NCBIfam" id="NF033537">
    <property type="entry name" value="lasso_biosyn_B2"/>
    <property type="match status" value="1"/>
</dbReference>
<evidence type="ECO:0000313" key="3">
    <source>
        <dbReference type="Proteomes" id="UP000567293"/>
    </source>
</evidence>
<keyword evidence="3" id="KW-1185">Reference proteome</keyword>
<dbReference type="InterPro" id="IPR053521">
    <property type="entry name" value="McjB-like"/>
</dbReference>